<evidence type="ECO:0000256" key="1">
    <source>
        <dbReference type="ARBA" id="ARBA00004651"/>
    </source>
</evidence>
<feature type="transmembrane region" description="Helical" evidence="9">
    <location>
        <begin position="131"/>
        <end position="150"/>
    </location>
</feature>
<evidence type="ECO:0000256" key="3">
    <source>
        <dbReference type="ARBA" id="ARBA00022475"/>
    </source>
</evidence>
<dbReference type="EMBL" id="FOHE01000006">
    <property type="protein sequence ID" value="SET16178.1"/>
    <property type="molecule type" value="Genomic_DNA"/>
</dbReference>
<evidence type="ECO:0000259" key="10">
    <source>
        <dbReference type="PROSITE" id="PS50893"/>
    </source>
</evidence>
<evidence type="ECO:0000256" key="8">
    <source>
        <dbReference type="ARBA" id="ARBA00023136"/>
    </source>
</evidence>
<dbReference type="InterPro" id="IPR039421">
    <property type="entry name" value="Type_1_exporter"/>
</dbReference>
<dbReference type="CDD" id="cd18548">
    <property type="entry name" value="ABC_6TM_Tm287_like"/>
    <property type="match status" value="1"/>
</dbReference>
<feature type="transmembrane region" description="Helical" evidence="9">
    <location>
        <begin position="156"/>
        <end position="174"/>
    </location>
</feature>
<evidence type="ECO:0000256" key="5">
    <source>
        <dbReference type="ARBA" id="ARBA00022741"/>
    </source>
</evidence>
<feature type="transmembrane region" description="Helical" evidence="9">
    <location>
        <begin position="52"/>
        <end position="85"/>
    </location>
</feature>
<evidence type="ECO:0000256" key="4">
    <source>
        <dbReference type="ARBA" id="ARBA00022692"/>
    </source>
</evidence>
<keyword evidence="3" id="KW-1003">Cell membrane</keyword>
<evidence type="ECO:0000256" key="6">
    <source>
        <dbReference type="ARBA" id="ARBA00022840"/>
    </source>
</evidence>
<dbReference type="Pfam" id="PF00664">
    <property type="entry name" value="ABC_membrane"/>
    <property type="match status" value="1"/>
</dbReference>
<feature type="domain" description="ABC transporter" evidence="10">
    <location>
        <begin position="333"/>
        <end position="566"/>
    </location>
</feature>
<evidence type="ECO:0000313" key="13">
    <source>
        <dbReference type="Proteomes" id="UP000198618"/>
    </source>
</evidence>
<keyword evidence="13" id="KW-1185">Reference proteome</keyword>
<dbReference type="GO" id="GO:0005886">
    <property type="term" value="C:plasma membrane"/>
    <property type="evidence" value="ECO:0007669"/>
    <property type="project" value="UniProtKB-SubCell"/>
</dbReference>
<keyword evidence="4 9" id="KW-0812">Transmembrane</keyword>
<dbReference type="PANTHER" id="PTHR43394">
    <property type="entry name" value="ATP-DEPENDENT PERMEASE MDL1, MITOCHONDRIAL"/>
    <property type="match status" value="1"/>
</dbReference>
<dbReference type="STRING" id="930131.SAMN05216389_106108"/>
<keyword evidence="5" id="KW-0547">Nucleotide-binding</keyword>
<keyword evidence="6 12" id="KW-0067">ATP-binding</keyword>
<dbReference type="InterPro" id="IPR003439">
    <property type="entry name" value="ABC_transporter-like_ATP-bd"/>
</dbReference>
<dbReference type="InterPro" id="IPR036640">
    <property type="entry name" value="ABC1_TM_sf"/>
</dbReference>
<dbReference type="InterPro" id="IPR017871">
    <property type="entry name" value="ABC_transporter-like_CS"/>
</dbReference>
<dbReference type="OrthoDB" id="9770415at2"/>
<dbReference type="GO" id="GO:0015421">
    <property type="term" value="F:ABC-type oligopeptide transporter activity"/>
    <property type="evidence" value="ECO:0007669"/>
    <property type="project" value="TreeGrafter"/>
</dbReference>
<feature type="domain" description="ABC transmembrane type-1" evidence="11">
    <location>
        <begin position="16"/>
        <end position="298"/>
    </location>
</feature>
<dbReference type="SUPFAM" id="SSF90123">
    <property type="entry name" value="ABC transporter transmembrane region"/>
    <property type="match status" value="1"/>
</dbReference>
<dbReference type="SMART" id="SM00382">
    <property type="entry name" value="AAA"/>
    <property type="match status" value="1"/>
</dbReference>
<dbReference type="GO" id="GO:0005524">
    <property type="term" value="F:ATP binding"/>
    <property type="evidence" value="ECO:0007669"/>
    <property type="project" value="UniProtKB-KW"/>
</dbReference>
<evidence type="ECO:0000313" key="12">
    <source>
        <dbReference type="EMBL" id="SET16178.1"/>
    </source>
</evidence>
<gene>
    <name evidence="12" type="ORF">SAMN05216389_106108</name>
</gene>
<feature type="transmembrane region" description="Helical" evidence="9">
    <location>
        <begin position="12"/>
        <end position="32"/>
    </location>
</feature>
<sequence length="576" mass="64520">MKTVFSSLKNFKLPAFVALSLMLVELAVELLLPFFLGKMIDNGVLTKDLNNIVTWGSIMIGLAFFSFISGIINSFFASHVSWGFAYDMRDRLFRKVQEFSFANLNKYPTSGLMTRFTNDVRQVQNTIFMGLRIMVKAPLLVLGGVIMAFVVNPRLAVIFVITVPLLIGFLVWVLKKATKMFDRVQRSVDNVNRVMQENLAGMRLIKAFFRRDYEEDRFTTANTRLKTNTRKTFRFVEASMPVLLFIMNVSIIAIIWFGNAQSIAGTAEVGDVVAIVNYAMRVAMAISMFSFIIMAFSRTKASADRLSAVLDEEVDLADQDDAEKQQKVLEGKIEFRNISFTYPTAEEPVLNNISFTVNGGEKLAIIGATGAGKTSLFQLIPRLYDTTKGEVFLDDKPISSFTLDTLRRSIGYVPQSPLLFSGPIIDNIAWGKDNATNEEILQAARDAQIHDTIMELPDQYHTKVGQKGVNLSGGQKQRISIARALIRKPKILMLDDSTSALDLATEARLLEAIEDDVNTMLIITQKISTAMRADRIMLMDNGGILAIGTHDELVQESQLYRKIVESQFGKEHPYVD</sequence>
<reference evidence="12 13" key="1">
    <citation type="submission" date="2016-10" db="EMBL/GenBank/DDBJ databases">
        <authorList>
            <person name="de Groot N.N."/>
        </authorList>
    </citation>
    <scope>NUCLEOTIDE SEQUENCE [LARGE SCALE GENOMIC DNA]</scope>
    <source>
        <strain evidence="12 13">IBRC-M 10780</strain>
    </source>
</reference>
<evidence type="ECO:0000256" key="2">
    <source>
        <dbReference type="ARBA" id="ARBA00022448"/>
    </source>
</evidence>
<protein>
    <submittedName>
        <fullName evidence="12">ATP-binding cassette, subfamily B</fullName>
    </submittedName>
</protein>
<dbReference type="GO" id="GO:0016887">
    <property type="term" value="F:ATP hydrolysis activity"/>
    <property type="evidence" value="ECO:0007669"/>
    <property type="project" value="InterPro"/>
</dbReference>
<feature type="transmembrane region" description="Helical" evidence="9">
    <location>
        <begin position="235"/>
        <end position="258"/>
    </location>
</feature>
<evidence type="ECO:0000259" key="11">
    <source>
        <dbReference type="PROSITE" id="PS50929"/>
    </source>
</evidence>
<name>A0A1I0CBB2_9BACI</name>
<dbReference type="InterPro" id="IPR027417">
    <property type="entry name" value="P-loop_NTPase"/>
</dbReference>
<dbReference type="Gene3D" id="1.20.1560.10">
    <property type="entry name" value="ABC transporter type 1, transmembrane domain"/>
    <property type="match status" value="1"/>
</dbReference>
<dbReference type="RefSeq" id="WP_090868760.1">
    <property type="nucleotide sequence ID" value="NZ_FOHE01000006.1"/>
</dbReference>
<organism evidence="12 13">
    <name type="scientific">Oceanobacillus limi</name>
    <dbReference type="NCBI Taxonomy" id="930131"/>
    <lineage>
        <taxon>Bacteria</taxon>
        <taxon>Bacillati</taxon>
        <taxon>Bacillota</taxon>
        <taxon>Bacilli</taxon>
        <taxon>Bacillales</taxon>
        <taxon>Bacillaceae</taxon>
        <taxon>Oceanobacillus</taxon>
    </lineage>
</organism>
<accession>A0A1I0CBB2</accession>
<evidence type="ECO:0000256" key="9">
    <source>
        <dbReference type="SAM" id="Phobius"/>
    </source>
</evidence>
<dbReference type="PROSITE" id="PS00211">
    <property type="entry name" value="ABC_TRANSPORTER_1"/>
    <property type="match status" value="1"/>
</dbReference>
<dbReference type="AlphaFoldDB" id="A0A1I0CBB2"/>
<keyword evidence="7 9" id="KW-1133">Transmembrane helix</keyword>
<keyword evidence="2" id="KW-0813">Transport</keyword>
<proteinExistence type="predicted"/>
<dbReference type="InterPro" id="IPR011527">
    <property type="entry name" value="ABC1_TM_dom"/>
</dbReference>
<dbReference type="PROSITE" id="PS50893">
    <property type="entry name" value="ABC_TRANSPORTER_2"/>
    <property type="match status" value="1"/>
</dbReference>
<dbReference type="Gene3D" id="3.40.50.300">
    <property type="entry name" value="P-loop containing nucleotide triphosphate hydrolases"/>
    <property type="match status" value="1"/>
</dbReference>
<dbReference type="PROSITE" id="PS50929">
    <property type="entry name" value="ABC_TM1F"/>
    <property type="match status" value="1"/>
</dbReference>
<feature type="transmembrane region" description="Helical" evidence="9">
    <location>
        <begin position="278"/>
        <end position="296"/>
    </location>
</feature>
<dbReference type="SUPFAM" id="SSF52540">
    <property type="entry name" value="P-loop containing nucleoside triphosphate hydrolases"/>
    <property type="match status" value="1"/>
</dbReference>
<dbReference type="InterPro" id="IPR003593">
    <property type="entry name" value="AAA+_ATPase"/>
</dbReference>
<comment type="subcellular location">
    <subcellularLocation>
        <location evidence="1">Cell membrane</location>
        <topology evidence="1">Multi-pass membrane protein</topology>
    </subcellularLocation>
</comment>
<dbReference type="PANTHER" id="PTHR43394:SF1">
    <property type="entry name" value="ATP-BINDING CASSETTE SUB-FAMILY B MEMBER 10, MITOCHONDRIAL"/>
    <property type="match status" value="1"/>
</dbReference>
<dbReference type="Proteomes" id="UP000198618">
    <property type="component" value="Unassembled WGS sequence"/>
</dbReference>
<dbReference type="FunFam" id="3.40.50.300:FF:000221">
    <property type="entry name" value="Multidrug ABC transporter ATP-binding protein"/>
    <property type="match status" value="1"/>
</dbReference>
<evidence type="ECO:0000256" key="7">
    <source>
        <dbReference type="ARBA" id="ARBA00022989"/>
    </source>
</evidence>
<dbReference type="Pfam" id="PF00005">
    <property type="entry name" value="ABC_tran"/>
    <property type="match status" value="1"/>
</dbReference>
<keyword evidence="8 9" id="KW-0472">Membrane</keyword>